<protein>
    <submittedName>
        <fullName evidence="5">GntR family transcriptional regulator</fullName>
    </submittedName>
</protein>
<evidence type="ECO:0000256" key="3">
    <source>
        <dbReference type="ARBA" id="ARBA00023163"/>
    </source>
</evidence>
<accession>A0A2K9DBN2</accession>
<dbReference type="InterPro" id="IPR011711">
    <property type="entry name" value="GntR_C"/>
</dbReference>
<reference evidence="5 6" key="1">
    <citation type="submission" date="2017-12" db="EMBL/GenBank/DDBJ databases">
        <title>Isolation and characterization of estrogens degradatiion strain Microbacterium hominis SJTG1.</title>
        <authorList>
            <person name="Xiong W."/>
            <person name="Yin C."/>
            <person name="Zheng D."/>
            <person name="Liang R."/>
        </authorList>
    </citation>
    <scope>NUCLEOTIDE SEQUENCE [LARGE SCALE GENOMIC DNA]</scope>
    <source>
        <strain evidence="5 6">SJTG1</strain>
    </source>
</reference>
<dbReference type="PANTHER" id="PTHR43537">
    <property type="entry name" value="TRANSCRIPTIONAL REGULATOR, GNTR FAMILY"/>
    <property type="match status" value="1"/>
</dbReference>
<dbReference type="InterPro" id="IPR036390">
    <property type="entry name" value="WH_DNA-bd_sf"/>
</dbReference>
<organism evidence="5 6">
    <name type="scientific">Microbacterium hominis</name>
    <dbReference type="NCBI Taxonomy" id="162426"/>
    <lineage>
        <taxon>Bacteria</taxon>
        <taxon>Bacillati</taxon>
        <taxon>Actinomycetota</taxon>
        <taxon>Actinomycetes</taxon>
        <taxon>Micrococcales</taxon>
        <taxon>Microbacteriaceae</taxon>
        <taxon>Microbacterium</taxon>
    </lineage>
</organism>
<dbReference type="InterPro" id="IPR008920">
    <property type="entry name" value="TF_FadR/GntR_C"/>
</dbReference>
<dbReference type="KEGG" id="mhos:CXR34_16895"/>
<dbReference type="GO" id="GO:0043565">
    <property type="term" value="F:sequence-specific DNA binding"/>
    <property type="evidence" value="ECO:0007669"/>
    <property type="project" value="InterPro"/>
</dbReference>
<evidence type="ECO:0000313" key="5">
    <source>
        <dbReference type="EMBL" id="AUG30975.1"/>
    </source>
</evidence>
<dbReference type="PROSITE" id="PS50949">
    <property type="entry name" value="HTH_GNTR"/>
    <property type="match status" value="1"/>
</dbReference>
<dbReference type="Gene3D" id="1.10.10.10">
    <property type="entry name" value="Winged helix-like DNA-binding domain superfamily/Winged helix DNA-binding domain"/>
    <property type="match status" value="1"/>
</dbReference>
<keyword evidence="3" id="KW-0804">Transcription</keyword>
<proteinExistence type="predicted"/>
<dbReference type="AlphaFoldDB" id="A0A2K9DBN2"/>
<keyword evidence="1" id="KW-0805">Transcription regulation</keyword>
<feature type="domain" description="HTH gntR-type" evidence="4">
    <location>
        <begin position="17"/>
        <end position="84"/>
    </location>
</feature>
<dbReference type="SUPFAM" id="SSF48008">
    <property type="entry name" value="GntR ligand-binding domain-like"/>
    <property type="match status" value="1"/>
</dbReference>
<dbReference type="InterPro" id="IPR036388">
    <property type="entry name" value="WH-like_DNA-bd_sf"/>
</dbReference>
<dbReference type="Pfam" id="PF07729">
    <property type="entry name" value="FCD"/>
    <property type="match status" value="1"/>
</dbReference>
<dbReference type="GO" id="GO:0003700">
    <property type="term" value="F:DNA-binding transcription factor activity"/>
    <property type="evidence" value="ECO:0007669"/>
    <property type="project" value="InterPro"/>
</dbReference>
<gene>
    <name evidence="5" type="ORF">CXR34_16895</name>
</gene>
<dbReference type="SMART" id="SM00345">
    <property type="entry name" value="HTH_GNTR"/>
    <property type="match status" value="1"/>
</dbReference>
<evidence type="ECO:0000256" key="1">
    <source>
        <dbReference type="ARBA" id="ARBA00023015"/>
    </source>
</evidence>
<dbReference type="InterPro" id="IPR000485">
    <property type="entry name" value="AsnC-type_HTH_dom"/>
</dbReference>
<dbReference type="InterPro" id="IPR000524">
    <property type="entry name" value="Tscrpt_reg_HTH_GntR"/>
</dbReference>
<dbReference type="SUPFAM" id="SSF46785">
    <property type="entry name" value="Winged helix' DNA-binding domain"/>
    <property type="match status" value="1"/>
</dbReference>
<dbReference type="PRINTS" id="PR00033">
    <property type="entry name" value="HTHASNC"/>
</dbReference>
<dbReference type="RefSeq" id="WP_101307078.1">
    <property type="nucleotide sequence ID" value="NZ_CP025299.1"/>
</dbReference>
<dbReference type="Pfam" id="PF00392">
    <property type="entry name" value="GntR"/>
    <property type="match status" value="1"/>
</dbReference>
<keyword evidence="2" id="KW-0238">DNA-binding</keyword>
<name>A0A2K9DBN2_9MICO</name>
<dbReference type="Gene3D" id="1.20.120.530">
    <property type="entry name" value="GntR ligand-binding domain-like"/>
    <property type="match status" value="1"/>
</dbReference>
<evidence type="ECO:0000259" key="4">
    <source>
        <dbReference type="PROSITE" id="PS50949"/>
    </source>
</evidence>
<evidence type="ECO:0000256" key="2">
    <source>
        <dbReference type="ARBA" id="ARBA00023125"/>
    </source>
</evidence>
<dbReference type="PANTHER" id="PTHR43537:SF24">
    <property type="entry name" value="GLUCONATE OPERON TRANSCRIPTIONAL REPRESSOR"/>
    <property type="match status" value="1"/>
</dbReference>
<dbReference type="CDD" id="cd07377">
    <property type="entry name" value="WHTH_GntR"/>
    <property type="match status" value="1"/>
</dbReference>
<evidence type="ECO:0000313" key="6">
    <source>
        <dbReference type="Proteomes" id="UP000233276"/>
    </source>
</evidence>
<dbReference type="EMBL" id="CP025299">
    <property type="protein sequence ID" value="AUG30975.1"/>
    <property type="molecule type" value="Genomic_DNA"/>
</dbReference>
<sequence>MSPKLSPIDHSDLTSGVSLSDEVYARIGAAILDGTLAPGERLRDVDIATQLGISRTPVREALQRLERFGLVEVAVGRYTRVSVPDDRVRRETGVFTAYLMGNAVRLALSAATEEELAVIVATADAVVDSARAEDIALLFAKCTEMFELVTRATHNSVFIGVVREAALAIERNLRGWEPFLADTVRRVDLFVRLRAQMHARDGAGAEQSLRELHGVA</sequence>
<dbReference type="Proteomes" id="UP000233276">
    <property type="component" value="Chromosome"/>
</dbReference>